<reference evidence="6" key="1">
    <citation type="submission" date="2024-03" db="EMBL/GenBank/DDBJ databases">
        <title>WGS assembly of Saponaria officinalis var. Norfolk2.</title>
        <authorList>
            <person name="Jenkins J."/>
            <person name="Shu S."/>
            <person name="Grimwood J."/>
            <person name="Barry K."/>
            <person name="Goodstein D."/>
            <person name="Schmutz J."/>
            <person name="Leebens-Mack J."/>
            <person name="Osbourn A."/>
        </authorList>
    </citation>
    <scope>NUCLEOTIDE SEQUENCE [LARGE SCALE GENOMIC DNA]</scope>
    <source>
        <strain evidence="6">JIC</strain>
    </source>
</reference>
<dbReference type="AlphaFoldDB" id="A0AAW1JTI9"/>
<dbReference type="InterPro" id="IPR011004">
    <property type="entry name" value="Trimer_LpxA-like_sf"/>
</dbReference>
<dbReference type="SUPFAM" id="SSF51161">
    <property type="entry name" value="Trimeric LpxA-like enzymes"/>
    <property type="match status" value="1"/>
</dbReference>
<protein>
    <recommendedName>
        <fullName evidence="8">UDP-3-O-acylglucosamine N-acyltransferase 2, mitochondrial</fullName>
    </recommendedName>
</protein>
<dbReference type="GO" id="GO:0016020">
    <property type="term" value="C:membrane"/>
    <property type="evidence" value="ECO:0007669"/>
    <property type="project" value="GOC"/>
</dbReference>
<proteinExistence type="predicted"/>
<evidence type="ECO:0000256" key="2">
    <source>
        <dbReference type="ARBA" id="ARBA00022556"/>
    </source>
</evidence>
<evidence type="ECO:0000256" key="4">
    <source>
        <dbReference type="ARBA" id="ARBA00023098"/>
    </source>
</evidence>
<sequence length="311" mass="33523">MAIHLTKNMKFISKILTFHVYSRTSSLQSALYSNNINTFSMYNKLSMFHTSNSLLHYSASLSTESEDGTSVPDHQEFQKWGNGGGLFHKSACIDPSAVVQTGAVVHPGAILGENVHVGSGAVIGPNVTVGCSTRLGYNVSLTNCFIGDSCVVHNGACIGQDGFGFFIDEHGNMAKKPQTLYARIGNHVEIGSNTCIDRGSWRDTTVGDYTKIDNLVQIAHNVVIGKYCMLCGQVGIAGSAMIGDYVALGGRAAIRDHVSIVSKVRLAANSCVTKDIKEPGDYGGFPAVPIHLWRRQVASHRLNYKKDIKIG</sequence>
<dbReference type="CDD" id="cd03352">
    <property type="entry name" value="LbH_LpxD"/>
    <property type="match status" value="1"/>
</dbReference>
<keyword evidence="1" id="KW-0444">Lipid biosynthesis</keyword>
<evidence type="ECO:0000256" key="1">
    <source>
        <dbReference type="ARBA" id="ARBA00022516"/>
    </source>
</evidence>
<accession>A0AAW1JTI9</accession>
<dbReference type="PANTHER" id="PTHR43378:SF2">
    <property type="entry name" value="UDP-3-O-ACYLGLUCOSAMINE N-ACYLTRANSFERASE 1, MITOCHONDRIAL-RELATED"/>
    <property type="match status" value="1"/>
</dbReference>
<keyword evidence="4" id="KW-0443">Lipid metabolism</keyword>
<dbReference type="NCBIfam" id="NF002060">
    <property type="entry name" value="PRK00892.1"/>
    <property type="match status" value="1"/>
</dbReference>
<evidence type="ECO:0000313" key="7">
    <source>
        <dbReference type="Proteomes" id="UP001443914"/>
    </source>
</evidence>
<dbReference type="InterPro" id="IPR001451">
    <property type="entry name" value="Hexapep"/>
</dbReference>
<evidence type="ECO:0000256" key="3">
    <source>
        <dbReference type="ARBA" id="ARBA00022679"/>
    </source>
</evidence>
<dbReference type="Proteomes" id="UP001443914">
    <property type="component" value="Unassembled WGS sequence"/>
</dbReference>
<evidence type="ECO:0000313" key="6">
    <source>
        <dbReference type="EMBL" id="KAK9706453.1"/>
    </source>
</evidence>
<dbReference type="InterPro" id="IPR007691">
    <property type="entry name" value="LpxD"/>
</dbReference>
<comment type="caution">
    <text evidence="6">The sequence shown here is derived from an EMBL/GenBank/DDBJ whole genome shotgun (WGS) entry which is preliminary data.</text>
</comment>
<evidence type="ECO:0008006" key="8">
    <source>
        <dbReference type="Google" id="ProtNLM"/>
    </source>
</evidence>
<name>A0AAW1JTI9_SAPOF</name>
<organism evidence="6 7">
    <name type="scientific">Saponaria officinalis</name>
    <name type="common">Common soapwort</name>
    <name type="synonym">Lychnis saponaria</name>
    <dbReference type="NCBI Taxonomy" id="3572"/>
    <lineage>
        <taxon>Eukaryota</taxon>
        <taxon>Viridiplantae</taxon>
        <taxon>Streptophyta</taxon>
        <taxon>Embryophyta</taxon>
        <taxon>Tracheophyta</taxon>
        <taxon>Spermatophyta</taxon>
        <taxon>Magnoliopsida</taxon>
        <taxon>eudicotyledons</taxon>
        <taxon>Gunneridae</taxon>
        <taxon>Pentapetalae</taxon>
        <taxon>Caryophyllales</taxon>
        <taxon>Caryophyllaceae</taxon>
        <taxon>Caryophylleae</taxon>
        <taxon>Saponaria</taxon>
    </lineage>
</organism>
<dbReference type="Gene3D" id="2.160.10.10">
    <property type="entry name" value="Hexapeptide repeat proteins"/>
    <property type="match status" value="1"/>
</dbReference>
<keyword evidence="3" id="KW-0808">Transferase</keyword>
<dbReference type="GO" id="GO:0016410">
    <property type="term" value="F:N-acyltransferase activity"/>
    <property type="evidence" value="ECO:0007669"/>
    <property type="project" value="InterPro"/>
</dbReference>
<dbReference type="EMBL" id="JBDFQZ010000007">
    <property type="protein sequence ID" value="KAK9706453.1"/>
    <property type="molecule type" value="Genomic_DNA"/>
</dbReference>
<gene>
    <name evidence="6" type="ORF">RND81_07G125700</name>
</gene>
<evidence type="ECO:0000256" key="5">
    <source>
        <dbReference type="ARBA" id="ARBA00023315"/>
    </source>
</evidence>
<keyword evidence="5" id="KW-0012">Acyltransferase</keyword>
<keyword evidence="2" id="KW-0441">Lipid A biosynthesis</keyword>
<keyword evidence="7" id="KW-1185">Reference proteome</keyword>
<dbReference type="Pfam" id="PF00132">
    <property type="entry name" value="Hexapep"/>
    <property type="match status" value="1"/>
</dbReference>
<dbReference type="PANTHER" id="PTHR43378">
    <property type="entry name" value="UDP-3-O-ACYLGLUCOSAMINE N-ACYLTRANSFERASE"/>
    <property type="match status" value="1"/>
</dbReference>
<dbReference type="GO" id="GO:0009245">
    <property type="term" value="P:lipid A biosynthetic process"/>
    <property type="evidence" value="ECO:0007669"/>
    <property type="project" value="UniProtKB-KW"/>
</dbReference>